<reference evidence="4 5" key="1">
    <citation type="submission" date="2019-08" db="EMBL/GenBank/DDBJ databases">
        <title>Deep-cultivation of Planctomycetes and their phenomic and genomic characterization uncovers novel biology.</title>
        <authorList>
            <person name="Wiegand S."/>
            <person name="Jogler M."/>
            <person name="Boedeker C."/>
            <person name="Pinto D."/>
            <person name="Vollmers J."/>
            <person name="Rivas-Marin E."/>
            <person name="Kohn T."/>
            <person name="Peeters S.H."/>
            <person name="Heuer A."/>
            <person name="Rast P."/>
            <person name="Oberbeckmann S."/>
            <person name="Bunk B."/>
            <person name="Jeske O."/>
            <person name="Meyerdierks A."/>
            <person name="Storesund J.E."/>
            <person name="Kallscheuer N."/>
            <person name="Luecker S."/>
            <person name="Lage O.M."/>
            <person name="Pohl T."/>
            <person name="Merkel B.J."/>
            <person name="Hornburger P."/>
            <person name="Mueller R.-W."/>
            <person name="Bruemmer F."/>
            <person name="Labrenz M."/>
            <person name="Spormann A.M."/>
            <person name="Op den Camp H."/>
            <person name="Overmann J."/>
            <person name="Amann R."/>
            <person name="Jetten M.S.M."/>
            <person name="Mascher T."/>
            <person name="Medema M.H."/>
            <person name="Devos D.P."/>
            <person name="Kaster A.-K."/>
            <person name="Ovreas L."/>
            <person name="Rohde M."/>
            <person name="Galperin M.Y."/>
            <person name="Jogler C."/>
        </authorList>
    </citation>
    <scope>NUCLEOTIDE SEQUENCE [LARGE SCALE GENOMIC DNA]</scope>
    <source>
        <strain evidence="4 5">OJF2</strain>
    </source>
</reference>
<dbReference type="Proteomes" id="UP000324233">
    <property type="component" value="Chromosome"/>
</dbReference>
<sequence>MPGSSSLPRALVTGAAGFIGSHVVRALQAQGRVEVVALDDLSGGFRRNLPADIDFVEASITDHGELARLFDRYRFRYVFHLAAYAAEGLSHFIRRFNYTNNVLGSINLINESVRHEIECFVFTSSIATYGAVEPPMREDQRPCPEDPYGVAKLAIELDLAAARHMFGLPYVIFRPHNVYGEFQNLGDPYRNVIGIFMNQIMQGRPMSIFGDGTQRRAFSYVGDIAPVLAECPWVPGARNEVFNIGADADCSVNELAHDVAVAMGRPDHPIEHLRARNEVSQAYSDHTKARRIFGDRPQTPLPEGLARMAEWAREAGVQRSKPFEGVEVTRNFPPSWRALLDSSPRSSKHSAGEAAA</sequence>
<dbReference type="OrthoDB" id="244102at2"/>
<dbReference type="SUPFAM" id="SSF51735">
    <property type="entry name" value="NAD(P)-binding Rossmann-fold domains"/>
    <property type="match status" value="1"/>
</dbReference>
<dbReference type="InterPro" id="IPR001509">
    <property type="entry name" value="Epimerase_deHydtase"/>
</dbReference>
<protein>
    <submittedName>
        <fullName evidence="4">UDP-glucose 4-epimerase</fullName>
        <ecNumber evidence="4">5.1.3.2</ecNumber>
    </submittedName>
</protein>
<keyword evidence="4" id="KW-0413">Isomerase</keyword>
<organism evidence="4 5">
    <name type="scientific">Aquisphaera giovannonii</name>
    <dbReference type="NCBI Taxonomy" id="406548"/>
    <lineage>
        <taxon>Bacteria</taxon>
        <taxon>Pseudomonadati</taxon>
        <taxon>Planctomycetota</taxon>
        <taxon>Planctomycetia</taxon>
        <taxon>Isosphaerales</taxon>
        <taxon>Isosphaeraceae</taxon>
        <taxon>Aquisphaera</taxon>
    </lineage>
</organism>
<comment type="similarity">
    <text evidence="1">Belongs to the NAD(P)-dependent epimerase/dehydratase family.</text>
</comment>
<dbReference type="GO" id="GO:0003978">
    <property type="term" value="F:UDP-glucose 4-epimerase activity"/>
    <property type="evidence" value="ECO:0007669"/>
    <property type="project" value="UniProtKB-EC"/>
</dbReference>
<feature type="domain" description="NAD-dependent epimerase/dehydratase" evidence="3">
    <location>
        <begin position="10"/>
        <end position="229"/>
    </location>
</feature>
<evidence type="ECO:0000256" key="1">
    <source>
        <dbReference type="ARBA" id="ARBA00007637"/>
    </source>
</evidence>
<keyword evidence="5" id="KW-1185">Reference proteome</keyword>
<dbReference type="EMBL" id="CP042997">
    <property type="protein sequence ID" value="QEH36936.1"/>
    <property type="molecule type" value="Genomic_DNA"/>
</dbReference>
<dbReference type="EC" id="5.1.3.2" evidence="4"/>
<dbReference type="InterPro" id="IPR036291">
    <property type="entry name" value="NAD(P)-bd_dom_sf"/>
</dbReference>
<gene>
    <name evidence="4" type="ORF">OJF2_55210</name>
</gene>
<proteinExistence type="inferred from homology"/>
<accession>A0A5B9W8B7</accession>
<name>A0A5B9W8B7_9BACT</name>
<evidence type="ECO:0000313" key="4">
    <source>
        <dbReference type="EMBL" id="QEH36936.1"/>
    </source>
</evidence>
<feature type="region of interest" description="Disordered" evidence="2">
    <location>
        <begin position="337"/>
        <end position="356"/>
    </location>
</feature>
<dbReference type="AlphaFoldDB" id="A0A5B9W8B7"/>
<dbReference type="Pfam" id="PF01370">
    <property type="entry name" value="Epimerase"/>
    <property type="match status" value="1"/>
</dbReference>
<evidence type="ECO:0000313" key="5">
    <source>
        <dbReference type="Proteomes" id="UP000324233"/>
    </source>
</evidence>
<evidence type="ECO:0000259" key="3">
    <source>
        <dbReference type="Pfam" id="PF01370"/>
    </source>
</evidence>
<dbReference type="Gene3D" id="3.40.50.720">
    <property type="entry name" value="NAD(P)-binding Rossmann-like Domain"/>
    <property type="match status" value="1"/>
</dbReference>
<dbReference type="PANTHER" id="PTHR43000">
    <property type="entry name" value="DTDP-D-GLUCOSE 4,6-DEHYDRATASE-RELATED"/>
    <property type="match status" value="1"/>
</dbReference>
<evidence type="ECO:0000256" key="2">
    <source>
        <dbReference type="SAM" id="MobiDB-lite"/>
    </source>
</evidence>
<dbReference type="KEGG" id="agv:OJF2_55210"/>
<dbReference type="RefSeq" id="WP_148596563.1">
    <property type="nucleotide sequence ID" value="NZ_CP042997.1"/>
</dbReference>